<reference evidence="2 3" key="1">
    <citation type="submission" date="2018-06" db="EMBL/GenBank/DDBJ databases">
        <authorList>
            <consortium name="Pathogen Informatics"/>
            <person name="Doyle S."/>
        </authorList>
    </citation>
    <scope>NUCLEOTIDE SEQUENCE [LARGE SCALE GENOMIC DNA]</scope>
    <source>
        <strain evidence="2 3">NCTC11544</strain>
    </source>
</reference>
<evidence type="ECO:0000259" key="1">
    <source>
        <dbReference type="PROSITE" id="PS51085"/>
    </source>
</evidence>
<name>A0A2X2H7R0_9GAMM</name>
<dbReference type="NCBIfam" id="NF007985">
    <property type="entry name" value="PRK10713.1"/>
    <property type="match status" value="1"/>
</dbReference>
<evidence type="ECO:0000313" key="2">
    <source>
        <dbReference type="EMBL" id="SUI80334.1"/>
    </source>
</evidence>
<sequence>MASSIVTLRASGTQLSCPKSENCLLDVLELHDVEVEYQCRSGYCGACRLKLVKGDVVYRQPPLAFINDGEILPCCCMPLTDIELEI</sequence>
<accession>A0A2X2H7R0</accession>
<dbReference type="SUPFAM" id="SSF54292">
    <property type="entry name" value="2Fe-2S ferredoxin-like"/>
    <property type="match status" value="1"/>
</dbReference>
<dbReference type="InterPro" id="IPR012675">
    <property type="entry name" value="Beta-grasp_dom_sf"/>
</dbReference>
<dbReference type="GeneID" id="74951645"/>
<dbReference type="EMBL" id="UGYN01000002">
    <property type="protein sequence ID" value="SUI80334.1"/>
    <property type="molecule type" value="Genomic_DNA"/>
</dbReference>
<dbReference type="PROSITE" id="PS51085">
    <property type="entry name" value="2FE2S_FER_2"/>
    <property type="match status" value="1"/>
</dbReference>
<organism evidence="2 3">
    <name type="scientific">Serratia quinivorans</name>
    <dbReference type="NCBI Taxonomy" id="137545"/>
    <lineage>
        <taxon>Bacteria</taxon>
        <taxon>Pseudomonadati</taxon>
        <taxon>Pseudomonadota</taxon>
        <taxon>Gammaproteobacteria</taxon>
        <taxon>Enterobacterales</taxon>
        <taxon>Yersiniaceae</taxon>
        <taxon>Serratia</taxon>
    </lineage>
</organism>
<feature type="domain" description="2Fe-2S ferredoxin-type" evidence="1">
    <location>
        <begin position="4"/>
        <end position="86"/>
    </location>
</feature>
<protein>
    <submittedName>
        <fullName evidence="2">2Fe-2S ferredoxin YfaE</fullName>
    </submittedName>
</protein>
<dbReference type="CDD" id="cd00207">
    <property type="entry name" value="fer2"/>
    <property type="match status" value="1"/>
</dbReference>
<dbReference type="InterPro" id="IPR036010">
    <property type="entry name" value="2Fe-2S_ferredoxin-like_sf"/>
</dbReference>
<dbReference type="InterPro" id="IPR001041">
    <property type="entry name" value="2Fe-2S_ferredoxin-type"/>
</dbReference>
<dbReference type="RefSeq" id="WP_012145988.1">
    <property type="nucleotide sequence ID" value="NZ_CAMIRZ010000001.1"/>
</dbReference>
<gene>
    <name evidence="2" type="primary">ycbX_2</name>
    <name evidence="2" type="ORF">NCTC11544_04141</name>
</gene>
<dbReference type="PROSITE" id="PS00197">
    <property type="entry name" value="2FE2S_FER_1"/>
    <property type="match status" value="1"/>
</dbReference>
<dbReference type="AlphaFoldDB" id="A0A2X2H7R0"/>
<evidence type="ECO:0000313" key="3">
    <source>
        <dbReference type="Proteomes" id="UP000255529"/>
    </source>
</evidence>
<dbReference type="GO" id="GO:0051537">
    <property type="term" value="F:2 iron, 2 sulfur cluster binding"/>
    <property type="evidence" value="ECO:0007669"/>
    <property type="project" value="InterPro"/>
</dbReference>
<dbReference type="Gene3D" id="3.10.20.30">
    <property type="match status" value="1"/>
</dbReference>
<dbReference type="Proteomes" id="UP000255529">
    <property type="component" value="Unassembled WGS sequence"/>
</dbReference>
<proteinExistence type="predicted"/>
<dbReference type="Pfam" id="PF00111">
    <property type="entry name" value="Fer2"/>
    <property type="match status" value="1"/>
</dbReference>
<dbReference type="InterPro" id="IPR006058">
    <property type="entry name" value="2Fe2S_fd_BS"/>
</dbReference>